<organism evidence="1">
    <name type="scientific">Brassica napus</name>
    <name type="common">Rape</name>
    <dbReference type="NCBI Taxonomy" id="3708"/>
    <lineage>
        <taxon>Eukaryota</taxon>
        <taxon>Viridiplantae</taxon>
        <taxon>Streptophyta</taxon>
        <taxon>Embryophyta</taxon>
        <taxon>Tracheophyta</taxon>
        <taxon>Spermatophyta</taxon>
        <taxon>Magnoliopsida</taxon>
        <taxon>eudicotyledons</taxon>
        <taxon>Gunneridae</taxon>
        <taxon>Pentapetalae</taxon>
        <taxon>rosids</taxon>
        <taxon>malvids</taxon>
        <taxon>Brassicales</taxon>
        <taxon>Brassicaceae</taxon>
        <taxon>Brassiceae</taxon>
        <taxon>Brassica</taxon>
    </lineage>
</organism>
<accession>A0A816UGV0</accession>
<protein>
    <submittedName>
        <fullName evidence="1">(rape) hypothetical protein</fullName>
    </submittedName>
</protein>
<evidence type="ECO:0000313" key="1">
    <source>
        <dbReference type="EMBL" id="CAF2110994.1"/>
    </source>
</evidence>
<dbReference type="AlphaFoldDB" id="A0A816UGV0"/>
<gene>
    <name evidence="1" type="ORF">DARMORV10_C08P26450.1</name>
</gene>
<feature type="non-terminal residue" evidence="1">
    <location>
        <position position="1"/>
    </location>
</feature>
<proteinExistence type="predicted"/>
<dbReference type="EMBL" id="HG994372">
    <property type="protein sequence ID" value="CAF2110994.1"/>
    <property type="molecule type" value="Genomic_DNA"/>
</dbReference>
<reference evidence="1" key="1">
    <citation type="submission" date="2021-01" db="EMBL/GenBank/DDBJ databases">
        <authorList>
            <consortium name="Genoscope - CEA"/>
            <person name="William W."/>
        </authorList>
    </citation>
    <scope>NUCLEOTIDE SEQUENCE</scope>
</reference>
<sequence>RNGGSRFYKNICTNRIVNILKICTFSLTVYILNQGGCIKSFSLAMKHT</sequence>
<name>A0A816UGV0_BRANA</name>
<dbReference type="Proteomes" id="UP001295469">
    <property type="component" value="Chromosome C08"/>
</dbReference>